<name>A0A0V8JPI6_9BACI</name>
<dbReference type="Proteomes" id="UP000053681">
    <property type="component" value="Unassembled WGS sequence"/>
</dbReference>
<keyword evidence="2" id="KW-1185">Reference proteome</keyword>
<comment type="caution">
    <text evidence="1">The sequence shown here is derived from an EMBL/GenBank/DDBJ whole genome shotgun (WGS) entry which is preliminary data.</text>
</comment>
<protein>
    <submittedName>
        <fullName evidence="1">Uncharacterized protein</fullName>
    </submittedName>
</protein>
<dbReference type="SUPFAM" id="SSF48452">
    <property type="entry name" value="TPR-like"/>
    <property type="match status" value="1"/>
</dbReference>
<proteinExistence type="predicted"/>
<dbReference type="SUPFAM" id="SSF116965">
    <property type="entry name" value="Hypothetical protein MPN330"/>
    <property type="match status" value="1"/>
</dbReference>
<dbReference type="InterPro" id="IPR011990">
    <property type="entry name" value="TPR-like_helical_dom_sf"/>
</dbReference>
<dbReference type="RefSeq" id="WP_062686607.1">
    <property type="nucleotide sequence ID" value="NZ_KQ758638.1"/>
</dbReference>
<accession>A0A0V8JPI6</accession>
<evidence type="ECO:0000313" key="1">
    <source>
        <dbReference type="EMBL" id="KSU88544.1"/>
    </source>
</evidence>
<gene>
    <name evidence="1" type="ORF">AS180_07230</name>
</gene>
<sequence length="334" mass="39301">MTEKKRDNVIAFPHLQERLVEKAKEYLQNKRFNEALHLFKQAYEIGQEHRDVLFGLAVCYLELGEVETAKTLCKKMLHEDIGHYYDNLQMLLMILIQLGEYKEGYETLQAVIEEHDVPAEDQEQINQLLAFCLSRMNQEKDIEGQTEQEQLTRLKDFLNETVVSNQIDHLHTLPLHRMNQYSFFLQELFTNESVHPIVKTEALKILMKEQVNHDFHINKFQREKKINPLTLQQIIPSPLAIHVEKSLREKLEHENPTMLQASLEIWNRYLYVLFPFSPVNEHVGIWVEALYALATELYGEEVDAEQIALMHNFSAEDLKQAIKHLKEIEEISLI</sequence>
<dbReference type="Gene3D" id="1.25.40.10">
    <property type="entry name" value="Tetratricopeptide repeat domain"/>
    <property type="match status" value="1"/>
</dbReference>
<reference evidence="1 2" key="1">
    <citation type="submission" date="2015-11" db="EMBL/GenBank/DDBJ databases">
        <title>Bacillus caseinolyticus sp nov.</title>
        <authorList>
            <person name="Dastager S.G."/>
            <person name="Mawlankar R."/>
        </authorList>
    </citation>
    <scope>NUCLEOTIDE SEQUENCE [LARGE SCALE GENOMIC DNA]</scope>
    <source>
        <strain evidence="1 2">SGD-V-76</strain>
    </source>
</reference>
<dbReference type="AlphaFoldDB" id="A0A0V8JPI6"/>
<organism evidence="1 2">
    <name type="scientific">Priestia veravalensis</name>
    <dbReference type="NCBI Taxonomy" id="1414648"/>
    <lineage>
        <taxon>Bacteria</taxon>
        <taxon>Bacillati</taxon>
        <taxon>Bacillota</taxon>
        <taxon>Bacilli</taxon>
        <taxon>Bacillales</taxon>
        <taxon>Bacillaceae</taxon>
        <taxon>Priestia</taxon>
    </lineage>
</organism>
<evidence type="ECO:0000313" key="2">
    <source>
        <dbReference type="Proteomes" id="UP000053681"/>
    </source>
</evidence>
<dbReference type="EMBL" id="LNQP01000021">
    <property type="protein sequence ID" value="KSU88544.1"/>
    <property type="molecule type" value="Genomic_DNA"/>
</dbReference>
<dbReference type="Pfam" id="PF14559">
    <property type="entry name" value="TPR_19"/>
    <property type="match status" value="1"/>
</dbReference>